<protein>
    <submittedName>
        <fullName evidence="1">Uncharacterized protein</fullName>
    </submittedName>
</protein>
<organism evidence="1 2">
    <name type="scientific">Phaseolus angularis</name>
    <name type="common">Azuki bean</name>
    <name type="synonym">Vigna angularis</name>
    <dbReference type="NCBI Taxonomy" id="3914"/>
    <lineage>
        <taxon>Eukaryota</taxon>
        <taxon>Viridiplantae</taxon>
        <taxon>Streptophyta</taxon>
        <taxon>Embryophyta</taxon>
        <taxon>Tracheophyta</taxon>
        <taxon>Spermatophyta</taxon>
        <taxon>Magnoliopsida</taxon>
        <taxon>eudicotyledons</taxon>
        <taxon>Gunneridae</taxon>
        <taxon>Pentapetalae</taxon>
        <taxon>rosids</taxon>
        <taxon>fabids</taxon>
        <taxon>Fabales</taxon>
        <taxon>Fabaceae</taxon>
        <taxon>Papilionoideae</taxon>
        <taxon>50 kb inversion clade</taxon>
        <taxon>NPAAA clade</taxon>
        <taxon>indigoferoid/millettioid clade</taxon>
        <taxon>Phaseoleae</taxon>
        <taxon>Vigna</taxon>
    </lineage>
</organism>
<dbReference type="AlphaFoldDB" id="A0A0L9T8F8"/>
<reference evidence="2" key="1">
    <citation type="journal article" date="2015" name="Proc. Natl. Acad. Sci. U.S.A.">
        <title>Genome sequencing of adzuki bean (Vigna angularis) provides insight into high starch and low fat accumulation and domestication.</title>
        <authorList>
            <person name="Yang K."/>
            <person name="Tian Z."/>
            <person name="Chen C."/>
            <person name="Luo L."/>
            <person name="Zhao B."/>
            <person name="Wang Z."/>
            <person name="Yu L."/>
            <person name="Li Y."/>
            <person name="Sun Y."/>
            <person name="Li W."/>
            <person name="Chen Y."/>
            <person name="Li Y."/>
            <person name="Zhang Y."/>
            <person name="Ai D."/>
            <person name="Zhao J."/>
            <person name="Shang C."/>
            <person name="Ma Y."/>
            <person name="Wu B."/>
            <person name="Wang M."/>
            <person name="Gao L."/>
            <person name="Sun D."/>
            <person name="Zhang P."/>
            <person name="Guo F."/>
            <person name="Wang W."/>
            <person name="Li Y."/>
            <person name="Wang J."/>
            <person name="Varshney R.K."/>
            <person name="Wang J."/>
            <person name="Ling H.Q."/>
            <person name="Wan P."/>
        </authorList>
    </citation>
    <scope>NUCLEOTIDE SEQUENCE</scope>
    <source>
        <strain evidence="2">cv. Jingnong 6</strain>
    </source>
</reference>
<dbReference type="Gramene" id="KOM26379">
    <property type="protein sequence ID" value="KOM26379"/>
    <property type="gene ID" value="LR48_Vigan263s000200"/>
</dbReference>
<proteinExistence type="predicted"/>
<dbReference type="EMBL" id="KQ258317">
    <property type="protein sequence ID" value="KOM26379.1"/>
    <property type="molecule type" value="Genomic_DNA"/>
</dbReference>
<accession>A0A0L9T8F8</accession>
<sequence>MLTLHCHLPCTRQLLITSPLQRINHVFRPCLSFLPLCIHNASSHILEHLILALENSSSPTTDPHSIRVFEGILSSFISYFIFFYGFPLTSFDFHRFLSISYHLNHFPPFNLQLQPINRFHFTFSLLNRSDLRFPPVTAGTAPGRDPLLLTSLTGFFENPPPSWTLLLSFSPCCICFLDRLLDGSCLDAGPLLKLERGILSSTWLLLGALPPHGPWSSFHPSWTCEALQVAAGPCLNLQAAGPLRRGSSTPSCAGPPCFTSC</sequence>
<name>A0A0L9T8F8_PHAAN</name>
<dbReference type="Proteomes" id="UP000053144">
    <property type="component" value="Unassembled WGS sequence"/>
</dbReference>
<evidence type="ECO:0000313" key="2">
    <source>
        <dbReference type="Proteomes" id="UP000053144"/>
    </source>
</evidence>
<evidence type="ECO:0000313" key="1">
    <source>
        <dbReference type="EMBL" id="KOM26379.1"/>
    </source>
</evidence>
<gene>
    <name evidence="1" type="ORF">LR48_Vigan263s000200</name>
</gene>